<reference evidence="7 8" key="1">
    <citation type="submission" date="2021-01" db="EMBL/GenBank/DDBJ databases">
        <title>Whole genome shotgun sequence of Actinoplanes humidus NBRC 14915.</title>
        <authorList>
            <person name="Komaki H."/>
            <person name="Tamura T."/>
        </authorList>
    </citation>
    <scope>NUCLEOTIDE SEQUENCE [LARGE SCALE GENOMIC DNA]</scope>
    <source>
        <strain evidence="7 8">NBRC 14915</strain>
    </source>
</reference>
<dbReference type="InterPro" id="IPR016032">
    <property type="entry name" value="Sig_transdc_resp-reg_C-effctor"/>
</dbReference>
<dbReference type="SUPFAM" id="SSF48452">
    <property type="entry name" value="TPR-like"/>
    <property type="match status" value="1"/>
</dbReference>
<evidence type="ECO:0000256" key="2">
    <source>
        <dbReference type="ARBA" id="ARBA00023015"/>
    </source>
</evidence>
<dbReference type="SUPFAM" id="SSF46894">
    <property type="entry name" value="C-terminal effector domain of the bipartite response regulators"/>
    <property type="match status" value="1"/>
</dbReference>
<dbReference type="InterPro" id="IPR036388">
    <property type="entry name" value="WH-like_DNA-bd_sf"/>
</dbReference>
<accession>A0ABQ3ZGW4</accession>
<evidence type="ECO:0000313" key="8">
    <source>
        <dbReference type="Proteomes" id="UP000603200"/>
    </source>
</evidence>
<dbReference type="CDD" id="cd15831">
    <property type="entry name" value="BTAD"/>
    <property type="match status" value="1"/>
</dbReference>
<evidence type="ECO:0000256" key="3">
    <source>
        <dbReference type="ARBA" id="ARBA00023125"/>
    </source>
</evidence>
<gene>
    <name evidence="7" type="ORF">Ahu01nite_009260</name>
</gene>
<dbReference type="PANTHER" id="PTHR35807">
    <property type="entry name" value="TRANSCRIPTIONAL REGULATOR REDD-RELATED"/>
    <property type="match status" value="1"/>
</dbReference>
<dbReference type="SMART" id="SM01043">
    <property type="entry name" value="BTAD"/>
    <property type="match status" value="1"/>
</dbReference>
<keyword evidence="8" id="KW-1185">Reference proteome</keyword>
<dbReference type="InterPro" id="IPR051677">
    <property type="entry name" value="AfsR-DnrI-RedD_regulator"/>
</dbReference>
<sequence length="270" mass="29808">MITESTLQFTMLGSLAAVHGGNVCRPTAPKVRTVLALLLARANYLVETDSIIEELWGAEPPRSSVTTAQTYIYHLRQRLTAAGIVEDADDLVVTTAPGYILRVDEDHIDAVRFQKLSDEGRHLLEAGHAGAAAERLRTALGLWRGPALADVPAGRLLEGHAAHLEEGRIRALELRIQADIFLGLHRQLLPELRTLVSAYPLNEWLHARLIEALHRSGRRGEALMAYQSVRKILDEELGLEPSAELRRLQQDVLMDEMPPASELRALPLAG</sequence>
<keyword evidence="3 5" id="KW-0238">DNA-binding</keyword>
<dbReference type="InterPro" id="IPR011990">
    <property type="entry name" value="TPR-like_helical_dom_sf"/>
</dbReference>
<comment type="similarity">
    <text evidence="1">Belongs to the AfsR/DnrI/RedD regulatory family.</text>
</comment>
<dbReference type="Gene3D" id="1.25.40.10">
    <property type="entry name" value="Tetratricopeptide repeat domain"/>
    <property type="match status" value="1"/>
</dbReference>
<proteinExistence type="inferred from homology"/>
<dbReference type="InterPro" id="IPR005158">
    <property type="entry name" value="BTAD"/>
</dbReference>
<feature type="domain" description="OmpR/PhoB-type" evidence="6">
    <location>
        <begin position="1"/>
        <end position="103"/>
    </location>
</feature>
<comment type="caution">
    <text evidence="7">The sequence shown here is derived from an EMBL/GenBank/DDBJ whole genome shotgun (WGS) entry which is preliminary data.</text>
</comment>
<dbReference type="Pfam" id="PF00486">
    <property type="entry name" value="Trans_reg_C"/>
    <property type="match status" value="1"/>
</dbReference>
<dbReference type="Pfam" id="PF03704">
    <property type="entry name" value="BTAD"/>
    <property type="match status" value="1"/>
</dbReference>
<evidence type="ECO:0000256" key="1">
    <source>
        <dbReference type="ARBA" id="ARBA00005820"/>
    </source>
</evidence>
<evidence type="ECO:0000313" key="7">
    <source>
        <dbReference type="EMBL" id="GIE17824.1"/>
    </source>
</evidence>
<dbReference type="PROSITE" id="PS51755">
    <property type="entry name" value="OMPR_PHOB"/>
    <property type="match status" value="1"/>
</dbReference>
<dbReference type="PANTHER" id="PTHR35807:SF1">
    <property type="entry name" value="TRANSCRIPTIONAL REGULATOR REDD"/>
    <property type="match status" value="1"/>
</dbReference>
<dbReference type="EMBL" id="BOMN01000012">
    <property type="protein sequence ID" value="GIE17824.1"/>
    <property type="molecule type" value="Genomic_DNA"/>
</dbReference>
<dbReference type="SMART" id="SM00862">
    <property type="entry name" value="Trans_reg_C"/>
    <property type="match status" value="1"/>
</dbReference>
<evidence type="ECO:0000256" key="5">
    <source>
        <dbReference type="PROSITE-ProRule" id="PRU01091"/>
    </source>
</evidence>
<evidence type="ECO:0000256" key="4">
    <source>
        <dbReference type="ARBA" id="ARBA00023163"/>
    </source>
</evidence>
<dbReference type="RefSeq" id="WP_203835103.1">
    <property type="nucleotide sequence ID" value="NZ_BAAATV010000001.1"/>
</dbReference>
<dbReference type="Gene3D" id="1.10.10.10">
    <property type="entry name" value="Winged helix-like DNA-binding domain superfamily/Winged helix DNA-binding domain"/>
    <property type="match status" value="1"/>
</dbReference>
<feature type="DNA-binding region" description="OmpR/PhoB-type" evidence="5">
    <location>
        <begin position="1"/>
        <end position="103"/>
    </location>
</feature>
<keyword evidence="4" id="KW-0804">Transcription</keyword>
<name>A0ABQ3ZGW4_9ACTN</name>
<dbReference type="InterPro" id="IPR001867">
    <property type="entry name" value="OmpR/PhoB-type_DNA-bd"/>
</dbReference>
<dbReference type="Proteomes" id="UP000603200">
    <property type="component" value="Unassembled WGS sequence"/>
</dbReference>
<evidence type="ECO:0000259" key="6">
    <source>
        <dbReference type="PROSITE" id="PS51755"/>
    </source>
</evidence>
<keyword evidence="2" id="KW-0805">Transcription regulation</keyword>
<organism evidence="7 8">
    <name type="scientific">Winogradskya humida</name>
    <dbReference type="NCBI Taxonomy" id="113566"/>
    <lineage>
        <taxon>Bacteria</taxon>
        <taxon>Bacillati</taxon>
        <taxon>Actinomycetota</taxon>
        <taxon>Actinomycetes</taxon>
        <taxon>Micromonosporales</taxon>
        <taxon>Micromonosporaceae</taxon>
        <taxon>Winogradskya</taxon>
    </lineage>
</organism>
<protein>
    <recommendedName>
        <fullName evidence="6">OmpR/PhoB-type domain-containing protein</fullName>
    </recommendedName>
</protein>